<dbReference type="EMBL" id="ASGP02000008">
    <property type="protein sequence ID" value="KAH9493867.1"/>
    <property type="molecule type" value="Genomic_DNA"/>
</dbReference>
<proteinExistence type="predicted"/>
<protein>
    <submittedName>
        <fullName evidence="1">Uncharacterized protein</fullName>
    </submittedName>
</protein>
<dbReference type="AlphaFoldDB" id="A0A922HMM8"/>
<keyword evidence="2" id="KW-1185">Reference proteome</keyword>
<dbReference type="Proteomes" id="UP000790347">
    <property type="component" value="Unassembled WGS sequence"/>
</dbReference>
<name>A0A922HMM8_DERFA</name>
<reference evidence="1" key="1">
    <citation type="submission" date="2013-05" db="EMBL/GenBank/DDBJ databases">
        <authorList>
            <person name="Yim A.K.Y."/>
            <person name="Chan T.F."/>
            <person name="Ji K.M."/>
            <person name="Liu X.Y."/>
            <person name="Zhou J.W."/>
            <person name="Li R.Q."/>
            <person name="Yang K.Y."/>
            <person name="Li J."/>
            <person name="Li M."/>
            <person name="Law P.T.W."/>
            <person name="Wu Y.L."/>
            <person name="Cai Z.L."/>
            <person name="Qin H."/>
            <person name="Bao Y."/>
            <person name="Leung R.K.K."/>
            <person name="Ng P.K.S."/>
            <person name="Zou J."/>
            <person name="Zhong X.J."/>
            <person name="Ran P.X."/>
            <person name="Zhong N.S."/>
            <person name="Liu Z.G."/>
            <person name="Tsui S.K.W."/>
        </authorList>
    </citation>
    <scope>NUCLEOTIDE SEQUENCE</scope>
    <source>
        <strain evidence="1">Derf</strain>
        <tissue evidence="1">Whole organism</tissue>
    </source>
</reference>
<evidence type="ECO:0000313" key="1">
    <source>
        <dbReference type="EMBL" id="KAH9493867.1"/>
    </source>
</evidence>
<reference evidence="1" key="2">
    <citation type="journal article" date="2022" name="Res Sq">
        <title>Comparative Genomics Reveals Insights into the Divergent Evolution of Astigmatic Mites and Household Pest Adaptations.</title>
        <authorList>
            <person name="Xiong Q."/>
            <person name="Wan A.T.-Y."/>
            <person name="Liu X.-Y."/>
            <person name="Fung C.S.-H."/>
            <person name="Xiao X."/>
            <person name="Malainual N."/>
            <person name="Hou J."/>
            <person name="Wang L."/>
            <person name="Wang M."/>
            <person name="Yang K."/>
            <person name="Cui Y."/>
            <person name="Leung E."/>
            <person name="Nong W."/>
            <person name="Shin S.-K."/>
            <person name="Au S."/>
            <person name="Jeong K.Y."/>
            <person name="Chew F.T."/>
            <person name="Hui J."/>
            <person name="Leung T.F."/>
            <person name="Tungtrongchitr A."/>
            <person name="Zhong N."/>
            <person name="Liu Z."/>
            <person name="Tsui S."/>
        </authorList>
    </citation>
    <scope>NUCLEOTIDE SEQUENCE</scope>
    <source>
        <strain evidence="1">Derf</strain>
        <tissue evidence="1">Whole organism</tissue>
    </source>
</reference>
<sequence>KFKCVSLDKFCYGHPFPHLKHIDIYYEHSFFSNNDDDDVKLTLDFHFMRLS</sequence>
<evidence type="ECO:0000313" key="2">
    <source>
        <dbReference type="Proteomes" id="UP000790347"/>
    </source>
</evidence>
<gene>
    <name evidence="1" type="ORF">DERF_014595</name>
</gene>
<accession>A0A922HMM8</accession>
<organism evidence="1 2">
    <name type="scientific">Dermatophagoides farinae</name>
    <name type="common">American house dust mite</name>
    <dbReference type="NCBI Taxonomy" id="6954"/>
    <lineage>
        <taxon>Eukaryota</taxon>
        <taxon>Metazoa</taxon>
        <taxon>Ecdysozoa</taxon>
        <taxon>Arthropoda</taxon>
        <taxon>Chelicerata</taxon>
        <taxon>Arachnida</taxon>
        <taxon>Acari</taxon>
        <taxon>Acariformes</taxon>
        <taxon>Sarcoptiformes</taxon>
        <taxon>Astigmata</taxon>
        <taxon>Psoroptidia</taxon>
        <taxon>Analgoidea</taxon>
        <taxon>Pyroglyphidae</taxon>
        <taxon>Dermatophagoidinae</taxon>
        <taxon>Dermatophagoides</taxon>
    </lineage>
</organism>
<comment type="caution">
    <text evidence="1">The sequence shown here is derived from an EMBL/GenBank/DDBJ whole genome shotgun (WGS) entry which is preliminary data.</text>
</comment>
<feature type="non-terminal residue" evidence="1">
    <location>
        <position position="51"/>
    </location>
</feature>